<evidence type="ECO:0000313" key="3">
    <source>
        <dbReference type="EMBL" id="QHP83807.1"/>
    </source>
</evidence>
<dbReference type="Pfam" id="PF13614">
    <property type="entry name" value="AAA_31"/>
    <property type="match status" value="1"/>
</dbReference>
<dbReference type="PANTHER" id="PTHR13696">
    <property type="entry name" value="P-LOOP CONTAINING NUCLEOSIDE TRIPHOSPHATE HYDROLASE"/>
    <property type="match status" value="1"/>
</dbReference>
<dbReference type="InterPro" id="IPR025669">
    <property type="entry name" value="AAA_dom"/>
</dbReference>
<evidence type="ECO:0000313" key="4">
    <source>
        <dbReference type="Proteomes" id="UP000512184"/>
    </source>
</evidence>
<reference evidence="3" key="1">
    <citation type="submission" date="2019-01" db="EMBL/GenBank/DDBJ databases">
        <title>Whole genome sequencing and annotation enables comparative genome analysis that reveals unique features of the Chlamydia suis R19 Genome.</title>
        <authorList>
            <person name="Dimond Z.E."/>
        </authorList>
    </citation>
    <scope>NUCLEOTIDE SEQUENCE [LARGE SCALE GENOMIC DNA]</scope>
    <source>
        <strain evidence="3">R19</strain>
    </source>
</reference>
<dbReference type="EMBL" id="CP035278">
    <property type="protein sequence ID" value="QHP83807.1"/>
    <property type="molecule type" value="Genomic_DNA"/>
</dbReference>
<protein>
    <submittedName>
        <fullName evidence="3">Chromosome (Plasmid) partitioning protein ParA</fullName>
    </submittedName>
</protein>
<feature type="domain" description="AAA" evidence="2">
    <location>
        <begin position="10"/>
        <end position="181"/>
    </location>
</feature>
<proteinExistence type="inferred from homology"/>
<accession>A0ABX6IV74</accession>
<sequence>MSGLHLVIYMKTIAVNSFKGGTAKTSTTLHLGAALAQYHKARVLLIDFDAQANLTAGLGLDPDCYDSLAVVLQGEKTIEEVIRPIDSSGLDLIPADTWLERVEVSGSLAADRYSHERLKTILSTIEHQYDYVIIDTPPSLCWLTESALIAAQYALICATPEFYSVKGLERLATFIQGISSRHPLNILGVTLSFWNYRGKNNAAFTELIQKTFPGKLLNTRIRRDITISEAAIHGKPVFSTAPSARASEDYLKLTEELLFLLRDI</sequence>
<dbReference type="InterPro" id="IPR027417">
    <property type="entry name" value="P-loop_NTPase"/>
</dbReference>
<comment type="similarity">
    <text evidence="1">Belongs to the ParA family.</text>
</comment>
<evidence type="ECO:0000256" key="1">
    <source>
        <dbReference type="ARBA" id="ARBA00006976"/>
    </source>
</evidence>
<dbReference type="Proteomes" id="UP000512184">
    <property type="component" value="Chromosome"/>
</dbReference>
<dbReference type="SUPFAM" id="SSF52540">
    <property type="entry name" value="P-loop containing nucleoside triphosphate hydrolases"/>
    <property type="match status" value="1"/>
</dbReference>
<gene>
    <name evidence="3" type="primary">parA</name>
    <name evidence="3" type="ORF">Chls_932</name>
</gene>
<organism evidence="3 4">
    <name type="scientific">Chlamydia suis</name>
    <dbReference type="NCBI Taxonomy" id="83559"/>
    <lineage>
        <taxon>Bacteria</taxon>
        <taxon>Pseudomonadati</taxon>
        <taxon>Chlamydiota</taxon>
        <taxon>Chlamydiia</taxon>
        <taxon>Chlamydiales</taxon>
        <taxon>Chlamydiaceae</taxon>
        <taxon>Chlamydia/Chlamydophila group</taxon>
        <taxon>Chlamydia</taxon>
    </lineage>
</organism>
<dbReference type="CDD" id="cd02042">
    <property type="entry name" value="ParAB_family"/>
    <property type="match status" value="1"/>
</dbReference>
<name>A0ABX6IV74_9CHLA</name>
<keyword evidence="4" id="KW-1185">Reference proteome</keyword>
<dbReference type="Gene3D" id="3.40.50.300">
    <property type="entry name" value="P-loop containing nucleotide triphosphate hydrolases"/>
    <property type="match status" value="1"/>
</dbReference>
<evidence type="ECO:0000259" key="2">
    <source>
        <dbReference type="Pfam" id="PF13614"/>
    </source>
</evidence>
<dbReference type="InterPro" id="IPR050678">
    <property type="entry name" value="DNA_Partitioning_ATPase"/>
</dbReference>
<dbReference type="PANTHER" id="PTHR13696:SF52">
    <property type="entry name" value="PARA FAMILY PROTEIN CT_582"/>
    <property type="match status" value="1"/>
</dbReference>